<dbReference type="PANTHER" id="PTHR31170:SF25">
    <property type="entry name" value="BNAA09G04570D PROTEIN"/>
    <property type="match status" value="1"/>
</dbReference>
<proteinExistence type="predicted"/>
<keyword evidence="3" id="KW-1185">Reference proteome</keyword>
<gene>
    <name evidence="2" type="ORF">NE237_027625</name>
</gene>
<dbReference type="InterPro" id="IPR004158">
    <property type="entry name" value="DUF247_pln"/>
</dbReference>
<name>A0A9Q0JUK0_9MAGN</name>
<evidence type="ECO:0000256" key="1">
    <source>
        <dbReference type="SAM" id="Phobius"/>
    </source>
</evidence>
<keyword evidence="1" id="KW-1133">Transmembrane helix</keyword>
<dbReference type="EMBL" id="JAMYWD010000012">
    <property type="protein sequence ID" value="KAJ4950793.1"/>
    <property type="molecule type" value="Genomic_DNA"/>
</dbReference>
<dbReference type="Pfam" id="PF03140">
    <property type="entry name" value="DUF247"/>
    <property type="match status" value="1"/>
</dbReference>
<evidence type="ECO:0000313" key="3">
    <source>
        <dbReference type="Proteomes" id="UP001141806"/>
    </source>
</evidence>
<keyword evidence="1" id="KW-0812">Transmembrane</keyword>
<organism evidence="2 3">
    <name type="scientific">Protea cynaroides</name>
    <dbReference type="NCBI Taxonomy" id="273540"/>
    <lineage>
        <taxon>Eukaryota</taxon>
        <taxon>Viridiplantae</taxon>
        <taxon>Streptophyta</taxon>
        <taxon>Embryophyta</taxon>
        <taxon>Tracheophyta</taxon>
        <taxon>Spermatophyta</taxon>
        <taxon>Magnoliopsida</taxon>
        <taxon>Proteales</taxon>
        <taxon>Proteaceae</taxon>
        <taxon>Protea</taxon>
    </lineage>
</organism>
<dbReference type="AlphaFoldDB" id="A0A9Q0JUK0"/>
<dbReference type="Proteomes" id="UP001141806">
    <property type="component" value="Unassembled WGS sequence"/>
</dbReference>
<comment type="caution">
    <text evidence="2">The sequence shown here is derived from an EMBL/GenBank/DDBJ whole genome shotgun (WGS) entry which is preliminary data.</text>
</comment>
<evidence type="ECO:0000313" key="2">
    <source>
        <dbReference type="EMBL" id="KAJ4950793.1"/>
    </source>
</evidence>
<protein>
    <submittedName>
        <fullName evidence="2">Uncharacterized protein</fullName>
    </submittedName>
</protein>
<sequence length="384" mass="43929">MVSIGPYHRSDPNLKAMENQKLAYLKQVLHRTCEITSLEMYVEALQKLEPEVRKCYSEPINLNSEQFIEMMLIDGFFIVELFRKNSKDVLIEENDPIFYFSSRVARVMRDLILLENQIPMSVLQTLFDLSENPKSGSSFALIQMALNFFNTLIPNGINKYPQEKNTVTHNHLVDLLCYTLSVYLPKPLIMPALSSAPTLSSAQESLPPVMELQCSGVQFKMGGKSDSLIHIKFDKGVFEIPQLCITDHTNSFFRNLIAYEQCHYRGIPYITSYAILMDYLIDSADDVALLRRHKIIINQLGNDEKVSSLFNDLCHGISTNGFYYNDLCNKVDGYYKSPYHQWKAQIKHTLSSNFISVVAAILLLLLTVWSTVIITLPFFNVVHL</sequence>
<dbReference type="PANTHER" id="PTHR31170">
    <property type="entry name" value="BNAC04G53230D PROTEIN"/>
    <property type="match status" value="1"/>
</dbReference>
<accession>A0A9Q0JUK0</accession>
<dbReference type="OrthoDB" id="658695at2759"/>
<reference evidence="2" key="1">
    <citation type="journal article" date="2023" name="Plant J.">
        <title>The genome of the king protea, Protea cynaroides.</title>
        <authorList>
            <person name="Chang J."/>
            <person name="Duong T.A."/>
            <person name="Schoeman C."/>
            <person name="Ma X."/>
            <person name="Roodt D."/>
            <person name="Barker N."/>
            <person name="Li Z."/>
            <person name="Van de Peer Y."/>
            <person name="Mizrachi E."/>
        </authorList>
    </citation>
    <scope>NUCLEOTIDE SEQUENCE</scope>
    <source>
        <tissue evidence="2">Young leaves</tissue>
    </source>
</reference>
<feature type="transmembrane region" description="Helical" evidence="1">
    <location>
        <begin position="354"/>
        <end position="379"/>
    </location>
</feature>
<keyword evidence="1" id="KW-0472">Membrane</keyword>